<evidence type="ECO:0000256" key="1">
    <source>
        <dbReference type="ARBA" id="ARBA00006422"/>
    </source>
</evidence>
<dbReference type="Proteomes" id="UP000319424">
    <property type="component" value="Unassembled WGS sequence"/>
</dbReference>
<comment type="cofactor">
    <cofactor evidence="12">
        <name>[2Fe-2S] cluster</name>
        <dbReference type="ChEBI" id="CHEBI:190135"/>
    </cofactor>
    <text evidence="12">Binds 1 [2Fe-2S] cluster per subunit.</text>
</comment>
<dbReference type="PIRSF" id="PIRSF006816">
    <property type="entry name" value="Cyc3_hyd_g"/>
    <property type="match status" value="1"/>
</dbReference>
<dbReference type="RefSeq" id="WP_068912436.1">
    <property type="nucleotide sequence ID" value="NZ_VJXW01000008.1"/>
</dbReference>
<evidence type="ECO:0000256" key="9">
    <source>
        <dbReference type="ARBA" id="ARBA00023014"/>
    </source>
</evidence>
<dbReference type="InterPro" id="IPR012165">
    <property type="entry name" value="Cyt_c3_hydrogenase_gsu"/>
</dbReference>
<dbReference type="GO" id="GO:0006221">
    <property type="term" value="P:pyrimidine nucleotide biosynthetic process"/>
    <property type="evidence" value="ECO:0007669"/>
    <property type="project" value="InterPro"/>
</dbReference>
<dbReference type="EMBL" id="VJXW01000008">
    <property type="protein sequence ID" value="TRW26089.1"/>
    <property type="molecule type" value="Genomic_DNA"/>
</dbReference>
<dbReference type="NCBIfam" id="NF000798">
    <property type="entry name" value="PRK00054.1-3"/>
    <property type="match status" value="1"/>
</dbReference>
<dbReference type="SUPFAM" id="SSF52343">
    <property type="entry name" value="Ferredoxin reductase-like, C-terminal NADP-linked domain"/>
    <property type="match status" value="1"/>
</dbReference>
<evidence type="ECO:0000256" key="10">
    <source>
        <dbReference type="ARBA" id="ARBA00034078"/>
    </source>
</evidence>
<accession>A0A552V6J7</accession>
<evidence type="ECO:0000259" key="13">
    <source>
        <dbReference type="PROSITE" id="PS51384"/>
    </source>
</evidence>
<feature type="binding site" evidence="12">
    <location>
        <position position="238"/>
    </location>
    <ligand>
        <name>[2Fe-2S] cluster</name>
        <dbReference type="ChEBI" id="CHEBI:190135"/>
    </ligand>
</feature>
<comment type="caution">
    <text evidence="14">The sequence shown here is derived from an EMBL/GenBank/DDBJ whole genome shotgun (WGS) entry which is preliminary data.</text>
</comment>
<dbReference type="Pfam" id="PF10418">
    <property type="entry name" value="DHODB_Fe-S_bind"/>
    <property type="match status" value="1"/>
</dbReference>
<protein>
    <submittedName>
        <fullName evidence="14">Dihydroorotate dehydrogenase electron transfer subunit</fullName>
    </submittedName>
</protein>
<reference evidence="14 15" key="1">
    <citation type="submission" date="2019-07" db="EMBL/GenBank/DDBJ databases">
        <title>Criibacterium bergeronii gen. nov., sp. nov. isolated from human clinical samples.</title>
        <authorList>
            <person name="Maheux A.F."/>
            <person name="Boudreau D.K."/>
            <person name="Berube E."/>
            <person name="Brodeur S."/>
            <person name="Bernard K.A."/>
            <person name="Abed J.Y."/>
            <person name="Ducrey E."/>
            <person name="Guay E.F."/>
            <person name="Raymond F."/>
            <person name="Corbeil J."/>
            <person name="Domingo M.-C."/>
            <person name="Roy P.H."/>
            <person name="Boissinot M."/>
            <person name="Tocheva E.I."/>
            <person name="Omar R.F."/>
        </authorList>
    </citation>
    <scope>NUCLEOTIDE SEQUENCE [LARGE SCALE GENOMIC DNA]</scope>
    <source>
        <strain evidence="14 15">CCRI-24246</strain>
    </source>
</reference>
<dbReference type="GO" id="GO:0016491">
    <property type="term" value="F:oxidoreductase activity"/>
    <property type="evidence" value="ECO:0007669"/>
    <property type="project" value="InterPro"/>
</dbReference>
<keyword evidence="4 12" id="KW-0001">2Fe-2S</keyword>
<dbReference type="Gene3D" id="2.10.240.10">
    <property type="entry name" value="Dihydroorotate dehydrogenase, electron transfer subunit"/>
    <property type="match status" value="1"/>
</dbReference>
<keyword evidence="8 12" id="KW-0408">Iron</keyword>
<dbReference type="CDD" id="cd06218">
    <property type="entry name" value="DHOD_e_trans"/>
    <property type="match status" value="1"/>
</dbReference>
<dbReference type="PRINTS" id="PR00409">
    <property type="entry name" value="PHDIOXRDTASE"/>
</dbReference>
<evidence type="ECO:0000313" key="14">
    <source>
        <dbReference type="EMBL" id="TRW26089.1"/>
    </source>
</evidence>
<evidence type="ECO:0000256" key="5">
    <source>
        <dbReference type="ARBA" id="ARBA00022723"/>
    </source>
</evidence>
<dbReference type="PROSITE" id="PS51384">
    <property type="entry name" value="FAD_FR"/>
    <property type="match status" value="1"/>
</dbReference>
<dbReference type="SUPFAM" id="SSF63380">
    <property type="entry name" value="Riboflavin synthase domain-like"/>
    <property type="match status" value="1"/>
</dbReference>
<keyword evidence="7" id="KW-0249">Electron transport</keyword>
<dbReference type="PANTHER" id="PTHR43513:SF3">
    <property type="entry name" value="DIHYDROOROTATE DEHYDROGENASE B (NAD(+)), ELECTRON TRANSFER SUBUNIT-RELATED"/>
    <property type="match status" value="1"/>
</dbReference>
<keyword evidence="6 11" id="KW-0274">FAD</keyword>
<comment type="similarity">
    <text evidence="1">Belongs to the PyrK family.</text>
</comment>
<evidence type="ECO:0000256" key="6">
    <source>
        <dbReference type="ARBA" id="ARBA00022827"/>
    </source>
</evidence>
<comment type="cofactor">
    <cofactor evidence="10">
        <name>[2Fe-2S] cluster</name>
        <dbReference type="ChEBI" id="CHEBI:190135"/>
    </cofactor>
</comment>
<organism evidence="14 15">
    <name type="scientific">Criibacterium bergeronii</name>
    <dbReference type="NCBI Taxonomy" id="1871336"/>
    <lineage>
        <taxon>Bacteria</taxon>
        <taxon>Bacillati</taxon>
        <taxon>Bacillota</taxon>
        <taxon>Clostridia</taxon>
        <taxon>Peptostreptococcales</taxon>
        <taxon>Filifactoraceae</taxon>
        <taxon>Criibacterium</taxon>
    </lineage>
</organism>
<evidence type="ECO:0000256" key="3">
    <source>
        <dbReference type="ARBA" id="ARBA00022630"/>
    </source>
</evidence>
<feature type="binding site" evidence="12">
    <location>
        <position position="230"/>
    </location>
    <ligand>
        <name>[2Fe-2S] cluster</name>
        <dbReference type="ChEBI" id="CHEBI:190135"/>
    </ligand>
</feature>
<feature type="binding site" evidence="12">
    <location>
        <position position="250"/>
    </location>
    <ligand>
        <name>[2Fe-2S] cluster</name>
        <dbReference type="ChEBI" id="CHEBI:190135"/>
    </ligand>
</feature>
<feature type="binding site" evidence="12">
    <location>
        <position position="235"/>
    </location>
    <ligand>
        <name>[2Fe-2S] cluster</name>
        <dbReference type="ChEBI" id="CHEBI:190135"/>
    </ligand>
</feature>
<dbReference type="AlphaFoldDB" id="A0A552V6J7"/>
<dbReference type="InterPro" id="IPR017938">
    <property type="entry name" value="Riboflavin_synthase-like_b-brl"/>
</dbReference>
<dbReference type="Gene3D" id="2.40.30.10">
    <property type="entry name" value="Translation factors"/>
    <property type="match status" value="1"/>
</dbReference>
<name>A0A552V6J7_9FIRM</name>
<evidence type="ECO:0000313" key="15">
    <source>
        <dbReference type="Proteomes" id="UP000319424"/>
    </source>
</evidence>
<keyword evidence="3 11" id="KW-0285">Flavoprotein</keyword>
<dbReference type="InterPro" id="IPR037117">
    <property type="entry name" value="Dihydroorotate_DH_ele_sf"/>
</dbReference>
<dbReference type="InterPro" id="IPR050353">
    <property type="entry name" value="PyrK_electron_transfer"/>
</dbReference>
<dbReference type="GO" id="GO:0050660">
    <property type="term" value="F:flavin adenine dinucleotide binding"/>
    <property type="evidence" value="ECO:0007669"/>
    <property type="project" value="InterPro"/>
</dbReference>
<dbReference type="GO" id="GO:0051537">
    <property type="term" value="F:2 iron, 2 sulfur cluster binding"/>
    <property type="evidence" value="ECO:0007669"/>
    <property type="project" value="UniProtKB-KW"/>
</dbReference>
<feature type="binding site" evidence="11">
    <location>
        <begin position="51"/>
        <end position="54"/>
    </location>
    <ligand>
        <name>FAD</name>
        <dbReference type="ChEBI" id="CHEBI:57692"/>
    </ligand>
</feature>
<evidence type="ECO:0000256" key="8">
    <source>
        <dbReference type="ARBA" id="ARBA00023004"/>
    </source>
</evidence>
<dbReference type="OrthoDB" id="9789468at2"/>
<keyword evidence="2" id="KW-0813">Transport</keyword>
<dbReference type="PANTHER" id="PTHR43513">
    <property type="entry name" value="DIHYDROOROTATE DEHYDROGENASE B (NAD(+)), ELECTRON TRANSFER SUBUNIT"/>
    <property type="match status" value="1"/>
</dbReference>
<evidence type="ECO:0000256" key="12">
    <source>
        <dbReference type="PIRSR" id="PIRSR006816-2"/>
    </source>
</evidence>
<gene>
    <name evidence="14" type="ORF">FL857_06635</name>
</gene>
<keyword evidence="5 12" id="KW-0479">Metal-binding</keyword>
<feature type="binding site" evidence="11">
    <location>
        <begin position="73"/>
        <end position="74"/>
    </location>
    <ligand>
        <name>FAD</name>
        <dbReference type="ChEBI" id="CHEBI:57692"/>
    </ligand>
</feature>
<dbReference type="InterPro" id="IPR019480">
    <property type="entry name" value="Dihydroorotate_DH_Fe-S-bd"/>
</dbReference>
<feature type="domain" description="FAD-binding FR-type" evidence="13">
    <location>
        <begin position="3"/>
        <end position="98"/>
    </location>
</feature>
<dbReference type="InterPro" id="IPR017927">
    <property type="entry name" value="FAD-bd_FR_type"/>
</dbReference>
<sequence length="262" mass="29512">MKSAYNETRVLTNEKISDNVYKMIVLCNDVTRPGQFFMLRNWGTSSPYLSRPISICDDEYGRLTFLYLATGKGTKLFAKLKTGDKINLLGPQGNGFDIEKLTKDTVKKIAVVAGGIGIAPFLYLAKELKKKDIELDFFAGYTNQPYFVYEMEPYFDKINIFTLDNTVLQENPFSDNEKIKLQPGYPTDTFNEDDYDYVLSCGPTPMMNALKNKMKNKEKLYISLENHMGCGIGVCLSCSCKTKNAMKKVCTGGPIFNAAELE</sequence>
<comment type="cofactor">
    <cofactor evidence="11">
        <name>FAD</name>
        <dbReference type="ChEBI" id="CHEBI:57692"/>
    </cofactor>
    <text evidence="11">Binds 1 FAD per subunit.</text>
</comment>
<evidence type="ECO:0000256" key="4">
    <source>
        <dbReference type="ARBA" id="ARBA00022714"/>
    </source>
</evidence>
<dbReference type="Gene3D" id="3.40.50.80">
    <property type="entry name" value="Nucleotide-binding domain of ferredoxin-NADP reductase (FNR) module"/>
    <property type="match status" value="1"/>
</dbReference>
<evidence type="ECO:0000256" key="2">
    <source>
        <dbReference type="ARBA" id="ARBA00022448"/>
    </source>
</evidence>
<evidence type="ECO:0000256" key="11">
    <source>
        <dbReference type="PIRSR" id="PIRSR006816-1"/>
    </source>
</evidence>
<dbReference type="InterPro" id="IPR039261">
    <property type="entry name" value="FNR_nucleotide-bd"/>
</dbReference>
<proteinExistence type="inferred from homology"/>
<keyword evidence="9 12" id="KW-0411">Iron-sulfur</keyword>
<evidence type="ECO:0000256" key="7">
    <source>
        <dbReference type="ARBA" id="ARBA00022982"/>
    </source>
</evidence>
<dbReference type="GO" id="GO:0046872">
    <property type="term" value="F:metal ion binding"/>
    <property type="evidence" value="ECO:0007669"/>
    <property type="project" value="UniProtKB-KW"/>
</dbReference>